<proteinExistence type="predicted"/>
<dbReference type="EMBL" id="AGFM01000122">
    <property type="protein sequence ID" value="EHJ57977.1"/>
    <property type="molecule type" value="Genomic_DNA"/>
</dbReference>
<accession>G6EL10</accession>
<organism evidence="1 2">
    <name type="scientific">Novosphingobium pentaromativorans US6-1</name>
    <dbReference type="NCBI Taxonomy" id="1088721"/>
    <lineage>
        <taxon>Bacteria</taxon>
        <taxon>Pseudomonadati</taxon>
        <taxon>Pseudomonadota</taxon>
        <taxon>Alphaproteobacteria</taxon>
        <taxon>Sphingomonadales</taxon>
        <taxon>Sphingomonadaceae</taxon>
        <taxon>Novosphingobium</taxon>
    </lineage>
</organism>
<protein>
    <submittedName>
        <fullName evidence="1">Uncharacterized protein</fullName>
    </submittedName>
</protein>
<dbReference type="PATRIC" id="fig|1088721.3.peg.4935"/>
<dbReference type="Proteomes" id="UP000004030">
    <property type="component" value="Unassembled WGS sequence"/>
</dbReference>
<dbReference type="KEGG" id="npn:JI59_25355"/>
<comment type="caution">
    <text evidence="1">The sequence shown here is derived from an EMBL/GenBank/DDBJ whole genome shotgun (WGS) entry which is preliminary data.</text>
</comment>
<dbReference type="AlphaFoldDB" id="G6EL10"/>
<geneLocation type="plasmid" evidence="1">
    <name>pLA1</name>
</geneLocation>
<keyword evidence="2" id="KW-1185">Reference proteome</keyword>
<evidence type="ECO:0000313" key="2">
    <source>
        <dbReference type="Proteomes" id="UP000004030"/>
    </source>
</evidence>
<gene>
    <name evidence="1" type="ORF">NSU_pLA1083</name>
</gene>
<name>G6EL10_9SPHN</name>
<dbReference type="OrthoDB" id="9965171at2"/>
<reference evidence="1 2" key="1">
    <citation type="journal article" date="2012" name="J. Bacteriol.">
        <title>Genome sequence of benzo(a)pyrene-degrading bacterium Novosphingobium pentaromativorans US6-1.</title>
        <authorList>
            <person name="Luo Y.R."/>
            <person name="Kang S.G."/>
            <person name="Kim S.J."/>
            <person name="Kim M.R."/>
            <person name="Li N."/>
            <person name="Lee J.H."/>
            <person name="Kwon K.K."/>
        </authorList>
    </citation>
    <scope>NUCLEOTIDE SEQUENCE [LARGE SCALE GENOMIC DNA]</scope>
    <source>
        <strain evidence="1 2">US6-1</strain>
        <plasmid evidence="1">pLA1</plasmid>
    </source>
</reference>
<keyword evidence="1" id="KW-0614">Plasmid</keyword>
<evidence type="ECO:0000313" key="1">
    <source>
        <dbReference type="EMBL" id="EHJ57977.1"/>
    </source>
</evidence>
<sequence length="113" mass="12513">MLVDRGIDRWQLQREEDLRKEALLGPLEPAAGRRLGAAVERPVLKPIDDPGEFERGLKVLVNDRLSRGSDNAQERGVVAEFPLSGANLLRIILVANLGGLWTNRGDNHVEVAR</sequence>